<dbReference type="SUPFAM" id="SSF50104">
    <property type="entry name" value="Translation proteins SH3-like domain"/>
    <property type="match status" value="1"/>
</dbReference>
<feature type="domain" description="KOW" evidence="2">
    <location>
        <begin position="581"/>
        <end position="608"/>
    </location>
</feature>
<feature type="domain" description="KOW" evidence="2">
    <location>
        <begin position="669"/>
        <end position="696"/>
    </location>
</feature>
<feature type="compositionally biased region" description="Pro residues" evidence="1">
    <location>
        <begin position="834"/>
        <end position="847"/>
    </location>
</feature>
<comment type="caution">
    <text evidence="3">The sequence shown here is derived from an EMBL/GenBank/DDBJ whole genome shotgun (WGS) entry which is preliminary data.</text>
</comment>
<feature type="region of interest" description="Disordered" evidence="1">
    <location>
        <begin position="831"/>
        <end position="856"/>
    </location>
</feature>
<evidence type="ECO:0000259" key="2">
    <source>
        <dbReference type="SMART" id="SM00739"/>
    </source>
</evidence>
<proteinExistence type="predicted"/>
<feature type="domain" description="KOW" evidence="2">
    <location>
        <begin position="294"/>
        <end position="321"/>
    </location>
</feature>
<keyword evidence="4" id="KW-1185">Reference proteome</keyword>
<name>A0ABR3F8J7_9AGAR</name>
<feature type="compositionally biased region" description="Acidic residues" evidence="1">
    <location>
        <begin position="85"/>
        <end position="108"/>
    </location>
</feature>
<feature type="region of interest" description="Disordered" evidence="1">
    <location>
        <begin position="188"/>
        <end position="213"/>
    </location>
</feature>
<feature type="compositionally biased region" description="Basic and acidic residues" evidence="1">
    <location>
        <begin position="121"/>
        <end position="147"/>
    </location>
</feature>
<dbReference type="InterPro" id="IPR005824">
    <property type="entry name" value="KOW"/>
</dbReference>
<accession>A0ABR3F8J7</accession>
<protein>
    <recommendedName>
        <fullName evidence="2">KOW domain-containing protein</fullName>
    </recommendedName>
</protein>
<reference evidence="3 4" key="1">
    <citation type="submission" date="2024-02" db="EMBL/GenBank/DDBJ databases">
        <title>A draft genome for the cacao thread blight pathogen Marasmius crinis-equi.</title>
        <authorList>
            <person name="Cohen S.P."/>
            <person name="Baruah I.K."/>
            <person name="Amoako-Attah I."/>
            <person name="Bukari Y."/>
            <person name="Meinhardt L.W."/>
            <person name="Bailey B.A."/>
        </authorList>
    </citation>
    <scope>NUCLEOTIDE SEQUENCE [LARGE SCALE GENOMIC DNA]</scope>
    <source>
        <strain evidence="3 4">GH-76</strain>
    </source>
</reference>
<feature type="compositionally biased region" description="Low complexity" evidence="1">
    <location>
        <begin position="194"/>
        <end position="210"/>
    </location>
</feature>
<dbReference type="InterPro" id="IPR008991">
    <property type="entry name" value="Translation_prot_SH3-like_sf"/>
</dbReference>
<gene>
    <name evidence="3" type="ORF">V5O48_010384</name>
</gene>
<feature type="region of interest" description="Disordered" evidence="1">
    <location>
        <begin position="314"/>
        <end position="333"/>
    </location>
</feature>
<evidence type="ECO:0000313" key="4">
    <source>
        <dbReference type="Proteomes" id="UP001465976"/>
    </source>
</evidence>
<organism evidence="3 4">
    <name type="scientific">Marasmius crinis-equi</name>
    <dbReference type="NCBI Taxonomy" id="585013"/>
    <lineage>
        <taxon>Eukaryota</taxon>
        <taxon>Fungi</taxon>
        <taxon>Dikarya</taxon>
        <taxon>Basidiomycota</taxon>
        <taxon>Agaricomycotina</taxon>
        <taxon>Agaricomycetes</taxon>
        <taxon>Agaricomycetidae</taxon>
        <taxon>Agaricales</taxon>
        <taxon>Marasmiineae</taxon>
        <taxon>Marasmiaceae</taxon>
        <taxon>Marasmius</taxon>
    </lineage>
</organism>
<sequence length="1049" mass="116852">MNPPWRLADSRSNRLPSRQGKAPRTCRIDTNSSLPSIQAFVVDFVDLTFLPPQWFVRTIGILNISAQKLLKASLFIDLEAHVAEPSDDEPDFDSPDDIINDEDVDDAESTGPAPSLFTEDDGPRSTRFIEELERRYTQPSVSDRERSSSLQGSDPAAVSEIALGKRKASEVDDLDEMHPVIRFAARQSSPPPAFAGSTTALSSSTSRVTARPVHPMTKTRLPVRESPIFLPDHKRLLETNPATVENFGLWKDGPPLLARPKTQEERQTRFVKRNELSTWSRWAEREEQIRKRTDYAPGEWVQIRRGTYKGDTGQIWRPQVRPKSDEEVEAEERSIEHALEEGRATPEPTPEFVFEGFWVLVVPRLPPPHLTQPKSLKLKPSYQTSKRRRYPPRVFYPSEYEIEIPKKLSDRTQGVAIDGQILSHGLLLKLFKMDALDPASAVSPESVAAFEQHPHSKRFPFPIPAQWHIGEGDEVDVNVSEHDASQSGRGVVHSCEAGGFLVDYGAAGIHPASVERVLKVIAVGDYVKVVGGADTGKEGLVVEKHGSIVAISENGSRRGIDLFLHVNSLARHARKFDWSSIPWLDHEVTIIKGPNHGRHGIVKDVTKKPNRATLSLWLYLPHVGTTFEVDDTKVVAKGTRNPLWKAYPLHPSHRYYNMPRVELPPAVQVPWLGLYVGIIKGHHKGKEGTVKDVNRTQNRHSRSGLMVTVELNLMGSPQEQVYYDYVRERSTGCTLAGFHALDDKQGFFKPNPKFVGAGVTWQKRPSKVLALVPGEGGIIDQSSLTRPPGDSELSFTQTRDEGDESIPDVFVDPSAPMDIWNPYYDEVWCYPGSGEPPPPPSPPPPLPVQQGPSTASFQDKIHALARPELVGITVLVDITHGHHKKAGAFVKLVRTATGAIVGNLKKGKGNHIHEIPLTSIVQSWKRVDNTKDDHLLVVTKGQDVGKFVRRICHFFVGSESVANKWLVLAVVDKDHPVDKFTGQVIEASVGELAFVEEESTARFRATHILMKRLRDEARLKMTPTVRGPGEESLQVLIDFVGAEMARTAR</sequence>
<dbReference type="SMART" id="SM00739">
    <property type="entry name" value="KOW"/>
    <property type="match status" value="4"/>
</dbReference>
<feature type="domain" description="KOW" evidence="2">
    <location>
        <begin position="520"/>
        <end position="547"/>
    </location>
</feature>
<evidence type="ECO:0000313" key="3">
    <source>
        <dbReference type="EMBL" id="KAL0571578.1"/>
    </source>
</evidence>
<evidence type="ECO:0000256" key="1">
    <source>
        <dbReference type="SAM" id="MobiDB-lite"/>
    </source>
</evidence>
<feature type="region of interest" description="Disordered" evidence="1">
    <location>
        <begin position="779"/>
        <end position="813"/>
    </location>
</feature>
<dbReference type="EMBL" id="JBAHYK010000746">
    <property type="protein sequence ID" value="KAL0571578.1"/>
    <property type="molecule type" value="Genomic_DNA"/>
</dbReference>
<dbReference type="Proteomes" id="UP001465976">
    <property type="component" value="Unassembled WGS sequence"/>
</dbReference>
<feature type="region of interest" description="Disordered" evidence="1">
    <location>
        <begin position="84"/>
        <end position="158"/>
    </location>
</feature>
<feature type="region of interest" description="Disordered" evidence="1">
    <location>
        <begin position="1"/>
        <end position="26"/>
    </location>
</feature>